<feature type="chain" id="PRO_5040475318" evidence="1">
    <location>
        <begin position="18"/>
        <end position="133"/>
    </location>
</feature>
<gene>
    <name evidence="2" type="ORF">SHERM_01405</name>
</gene>
<protein>
    <submittedName>
        <fullName evidence="2">Uncharacterized protein</fullName>
    </submittedName>
</protein>
<evidence type="ECO:0000313" key="3">
    <source>
        <dbReference type="Proteomes" id="UP001153555"/>
    </source>
</evidence>
<sequence length="133" mass="15355">MILQILVFLLLKLPSKLFKKTREYAKKLKARSKKPVIVKLEAQGGLQEKSSRIEIDDFDLVESVRYGEKLMEEIERELEEFSGRGEFAFGSFWGRGVCASRRSFGSCFKEAEVDYDDVGYRLMELFGDVKVLL</sequence>
<evidence type="ECO:0000313" key="2">
    <source>
        <dbReference type="EMBL" id="CAA0820167.1"/>
    </source>
</evidence>
<dbReference type="Proteomes" id="UP001153555">
    <property type="component" value="Unassembled WGS sequence"/>
</dbReference>
<dbReference type="EMBL" id="CACSLK010020336">
    <property type="protein sequence ID" value="CAA0820167.1"/>
    <property type="molecule type" value="Genomic_DNA"/>
</dbReference>
<proteinExistence type="predicted"/>
<keyword evidence="3" id="KW-1185">Reference proteome</keyword>
<feature type="signal peptide" evidence="1">
    <location>
        <begin position="1"/>
        <end position="17"/>
    </location>
</feature>
<accession>A0A9N7MUN0</accession>
<reference evidence="2" key="1">
    <citation type="submission" date="2019-12" db="EMBL/GenBank/DDBJ databases">
        <authorList>
            <person name="Scholes J."/>
        </authorList>
    </citation>
    <scope>NUCLEOTIDE SEQUENCE</scope>
</reference>
<organism evidence="2 3">
    <name type="scientific">Striga hermonthica</name>
    <name type="common">Purple witchweed</name>
    <name type="synonym">Buchnera hermonthica</name>
    <dbReference type="NCBI Taxonomy" id="68872"/>
    <lineage>
        <taxon>Eukaryota</taxon>
        <taxon>Viridiplantae</taxon>
        <taxon>Streptophyta</taxon>
        <taxon>Embryophyta</taxon>
        <taxon>Tracheophyta</taxon>
        <taxon>Spermatophyta</taxon>
        <taxon>Magnoliopsida</taxon>
        <taxon>eudicotyledons</taxon>
        <taxon>Gunneridae</taxon>
        <taxon>Pentapetalae</taxon>
        <taxon>asterids</taxon>
        <taxon>lamiids</taxon>
        <taxon>Lamiales</taxon>
        <taxon>Orobanchaceae</taxon>
        <taxon>Buchnereae</taxon>
        <taxon>Striga</taxon>
    </lineage>
</organism>
<dbReference type="AlphaFoldDB" id="A0A9N7MUN0"/>
<evidence type="ECO:0000256" key="1">
    <source>
        <dbReference type="SAM" id="SignalP"/>
    </source>
</evidence>
<keyword evidence="1" id="KW-0732">Signal</keyword>
<dbReference type="OrthoDB" id="1914633at2759"/>
<name>A0A9N7MUN0_STRHE</name>
<comment type="caution">
    <text evidence="2">The sequence shown here is derived from an EMBL/GenBank/DDBJ whole genome shotgun (WGS) entry which is preliminary data.</text>
</comment>